<keyword evidence="8 9" id="KW-0342">GTP-binding</keyword>
<dbReference type="RefSeq" id="WP_271190746.1">
    <property type="nucleotide sequence ID" value="NZ_CP115667.1"/>
</dbReference>
<dbReference type="Gene3D" id="2.70.210.12">
    <property type="entry name" value="GTP1/OBG domain"/>
    <property type="match status" value="1"/>
</dbReference>
<dbReference type="InterPro" id="IPR006169">
    <property type="entry name" value="GTP1_OBG_dom"/>
</dbReference>
<dbReference type="PIRSF" id="PIRSF002401">
    <property type="entry name" value="GTP_bd_Obg/CgtA"/>
    <property type="match status" value="1"/>
</dbReference>
<evidence type="ECO:0000259" key="12">
    <source>
        <dbReference type="PROSITE" id="PS51883"/>
    </source>
</evidence>
<dbReference type="PROSITE" id="PS51881">
    <property type="entry name" value="OCT"/>
    <property type="match status" value="1"/>
</dbReference>
<name>A0ABY7QT12_9FIRM</name>
<keyword evidence="5 9" id="KW-0547">Nucleotide-binding</keyword>
<feature type="binding site" evidence="9">
    <location>
        <begin position="309"/>
        <end position="311"/>
    </location>
    <ligand>
        <name>GTP</name>
        <dbReference type="ChEBI" id="CHEBI:37565"/>
    </ligand>
</feature>
<dbReference type="Pfam" id="PF01018">
    <property type="entry name" value="GTP1_OBG"/>
    <property type="match status" value="1"/>
</dbReference>
<evidence type="ECO:0000256" key="2">
    <source>
        <dbReference type="ARBA" id="ARBA00007699"/>
    </source>
</evidence>
<dbReference type="SUPFAM" id="SSF102741">
    <property type="entry name" value="Obg GTP-binding protein C-terminal domain"/>
    <property type="match status" value="1"/>
</dbReference>
<evidence type="ECO:0000256" key="1">
    <source>
        <dbReference type="ARBA" id="ARBA00001946"/>
    </source>
</evidence>
<dbReference type="NCBIfam" id="NF008955">
    <property type="entry name" value="PRK12297.1"/>
    <property type="match status" value="1"/>
</dbReference>
<comment type="subcellular location">
    <subcellularLocation>
        <location evidence="9">Cytoplasm</location>
    </subcellularLocation>
</comment>
<reference evidence="13 14" key="1">
    <citation type="submission" date="2023-01" db="EMBL/GenBank/DDBJ databases">
        <authorList>
            <person name="Lee S.H."/>
            <person name="Jung H.S."/>
            <person name="Yun J.U."/>
        </authorList>
    </citation>
    <scope>NUCLEOTIDE SEQUENCE [LARGE SCALE GENOMIC DNA]</scope>
    <source>
        <strain evidence="13 14">CBA3646</strain>
    </source>
</reference>
<evidence type="ECO:0000256" key="3">
    <source>
        <dbReference type="ARBA" id="ARBA00022490"/>
    </source>
</evidence>
<evidence type="ECO:0000256" key="8">
    <source>
        <dbReference type="ARBA" id="ARBA00023134"/>
    </source>
</evidence>
<dbReference type="NCBIfam" id="NF008956">
    <property type="entry name" value="PRK12299.1"/>
    <property type="match status" value="1"/>
</dbReference>
<feature type="binding site" evidence="9">
    <location>
        <begin position="282"/>
        <end position="285"/>
    </location>
    <ligand>
        <name>GTP</name>
        <dbReference type="ChEBI" id="CHEBI:37565"/>
    </ligand>
</feature>
<feature type="domain" description="OBG-type G" evidence="10">
    <location>
        <begin position="159"/>
        <end position="328"/>
    </location>
</feature>
<dbReference type="CDD" id="cd01898">
    <property type="entry name" value="Obg"/>
    <property type="match status" value="1"/>
</dbReference>
<evidence type="ECO:0000259" key="10">
    <source>
        <dbReference type="PROSITE" id="PS51710"/>
    </source>
</evidence>
<dbReference type="InterPro" id="IPR031167">
    <property type="entry name" value="G_OBG"/>
</dbReference>
<evidence type="ECO:0000256" key="4">
    <source>
        <dbReference type="ARBA" id="ARBA00022723"/>
    </source>
</evidence>
<dbReference type="PROSITE" id="PS00905">
    <property type="entry name" value="GTP1_OBG"/>
    <property type="match status" value="1"/>
</dbReference>
<dbReference type="PROSITE" id="PS51710">
    <property type="entry name" value="G_OBG"/>
    <property type="match status" value="1"/>
</dbReference>
<dbReference type="InterPro" id="IPR006074">
    <property type="entry name" value="GTP1-OBG_CS"/>
</dbReference>
<sequence length="421" mass="46242">MFIDKAEIKCQAGHGGDGAVAWRREKYEPAGGPAGGDGGKGGDVIVRTDPGLHTLMDFRYSRIYKAENGQGGMNKLKYGRKGQDVVLRVPVGTLIKDKETGGVIADLKEPNAQFTVCKGGKGGKGNAKFRSSTRQAPSFAEAGTRGEARDIILELKLLADVGLVGFPNVGKSTLLSVVSAAEPKIANYHFTTLEPNLGVVQLGDERSFVLADIPGLIEGASQGIGLGDEFLKHVERTKLLIHVIDASGSEGRDPIEDFELINQELKGYNEKLATKSQLIFLNKMDLPESKANAEAFRLAYPELTVFEGSAAMNANVRDLMNKAYNELQAIETEDYETYDVVYVDNKERKDGIEVYEEHGDYHIDGPYIDKLLRSTNFGDHESLRYFQENLRKNGVIDKLKDLGVGEGDSVFIGEYEFEFFE</sequence>
<evidence type="ECO:0000313" key="14">
    <source>
        <dbReference type="Proteomes" id="UP001210339"/>
    </source>
</evidence>
<dbReference type="Gene3D" id="3.40.50.300">
    <property type="entry name" value="P-loop containing nucleotide triphosphate hydrolases"/>
    <property type="match status" value="1"/>
</dbReference>
<feature type="domain" description="Obg" evidence="12">
    <location>
        <begin position="1"/>
        <end position="158"/>
    </location>
</feature>
<dbReference type="InterPro" id="IPR014100">
    <property type="entry name" value="GTP-bd_Obg/CgtA"/>
</dbReference>
<dbReference type="InterPro" id="IPR027417">
    <property type="entry name" value="P-loop_NTPase"/>
</dbReference>
<organism evidence="13 14">
    <name type="scientific">Peptoniphilus equinus</name>
    <dbReference type="NCBI Taxonomy" id="3016343"/>
    <lineage>
        <taxon>Bacteria</taxon>
        <taxon>Bacillati</taxon>
        <taxon>Bacillota</taxon>
        <taxon>Tissierellia</taxon>
        <taxon>Tissierellales</taxon>
        <taxon>Peptoniphilaceae</taxon>
        <taxon>Peptoniphilus</taxon>
    </lineage>
</organism>
<keyword evidence="14" id="KW-1185">Reference proteome</keyword>
<gene>
    <name evidence="13" type="primary">obgE</name>
    <name evidence="9" type="synonym">obg</name>
    <name evidence="13" type="ORF">O6R05_04175</name>
</gene>
<comment type="similarity">
    <text evidence="2 9">Belongs to the TRAFAC class OBG-HflX-like GTPase superfamily. OBG GTPase family.</text>
</comment>
<comment type="cofactor">
    <cofactor evidence="1 9">
        <name>Mg(2+)</name>
        <dbReference type="ChEBI" id="CHEBI:18420"/>
    </cofactor>
</comment>
<evidence type="ECO:0000256" key="6">
    <source>
        <dbReference type="ARBA" id="ARBA00022801"/>
    </source>
</evidence>
<dbReference type="Pfam" id="PF01926">
    <property type="entry name" value="MMR_HSR1"/>
    <property type="match status" value="1"/>
</dbReference>
<evidence type="ECO:0000259" key="11">
    <source>
        <dbReference type="PROSITE" id="PS51881"/>
    </source>
</evidence>
<dbReference type="PROSITE" id="PS51883">
    <property type="entry name" value="OBG"/>
    <property type="match status" value="1"/>
</dbReference>
<dbReference type="PRINTS" id="PR00326">
    <property type="entry name" value="GTP1OBG"/>
</dbReference>
<keyword evidence="6 9" id="KW-0378">Hydrolase</keyword>
<evidence type="ECO:0000256" key="5">
    <source>
        <dbReference type="ARBA" id="ARBA00022741"/>
    </source>
</evidence>
<dbReference type="SUPFAM" id="SSF52540">
    <property type="entry name" value="P-loop containing nucleoside triphosphate hydrolases"/>
    <property type="match status" value="1"/>
</dbReference>
<feature type="binding site" evidence="9">
    <location>
        <position position="192"/>
    </location>
    <ligand>
        <name>Mg(2+)</name>
        <dbReference type="ChEBI" id="CHEBI:18420"/>
    </ligand>
</feature>
<dbReference type="EMBL" id="CP115667">
    <property type="protein sequence ID" value="WBW49214.1"/>
    <property type="molecule type" value="Genomic_DNA"/>
</dbReference>
<keyword evidence="7 9" id="KW-0460">Magnesium</keyword>
<proteinExistence type="inferred from homology"/>
<dbReference type="NCBIfam" id="NF008954">
    <property type="entry name" value="PRK12296.1"/>
    <property type="match status" value="1"/>
</dbReference>
<dbReference type="NCBIfam" id="TIGR02729">
    <property type="entry name" value="Obg_CgtA"/>
    <property type="match status" value="1"/>
</dbReference>
<evidence type="ECO:0000256" key="7">
    <source>
        <dbReference type="ARBA" id="ARBA00022842"/>
    </source>
</evidence>
<dbReference type="SUPFAM" id="SSF82051">
    <property type="entry name" value="Obg GTP-binding protein N-terminal domain"/>
    <property type="match status" value="1"/>
</dbReference>
<dbReference type="InterPro" id="IPR036726">
    <property type="entry name" value="GTP1_OBG_dom_sf"/>
</dbReference>
<dbReference type="HAMAP" id="MF_01454">
    <property type="entry name" value="GTPase_Obg"/>
    <property type="match status" value="1"/>
</dbReference>
<dbReference type="Proteomes" id="UP001210339">
    <property type="component" value="Chromosome"/>
</dbReference>
<dbReference type="PANTHER" id="PTHR11702:SF31">
    <property type="entry name" value="MITOCHONDRIAL RIBOSOME-ASSOCIATED GTPASE 2"/>
    <property type="match status" value="1"/>
</dbReference>
<evidence type="ECO:0000256" key="9">
    <source>
        <dbReference type="HAMAP-Rule" id="MF_01454"/>
    </source>
</evidence>
<feature type="binding site" evidence="9">
    <location>
        <begin position="190"/>
        <end position="194"/>
    </location>
    <ligand>
        <name>GTP</name>
        <dbReference type="ChEBI" id="CHEBI:37565"/>
    </ligand>
</feature>
<dbReference type="InterPro" id="IPR036346">
    <property type="entry name" value="GTP-bd_prot_GTP1/OBG_C_sf"/>
</dbReference>
<evidence type="ECO:0000313" key="13">
    <source>
        <dbReference type="EMBL" id="WBW49214.1"/>
    </source>
</evidence>
<feature type="binding site" evidence="9">
    <location>
        <begin position="212"/>
        <end position="215"/>
    </location>
    <ligand>
        <name>GTP</name>
        <dbReference type="ChEBI" id="CHEBI:37565"/>
    </ligand>
</feature>
<dbReference type="EC" id="3.6.5.-" evidence="9"/>
<keyword evidence="4 9" id="KW-0479">Metal-binding</keyword>
<feature type="binding site" evidence="9">
    <location>
        <position position="172"/>
    </location>
    <ligand>
        <name>Mg(2+)</name>
        <dbReference type="ChEBI" id="CHEBI:18420"/>
    </ligand>
</feature>
<keyword evidence="3 9" id="KW-0963">Cytoplasm</keyword>
<comment type="function">
    <text evidence="9">An essential GTPase which binds GTP, GDP and possibly (p)ppGpp with moderate affinity, with high nucleotide exchange rates and a fairly low GTP hydrolysis rate. Plays a role in control of the cell cycle, stress response, ribosome biogenesis and in those bacteria that undergo differentiation, in morphogenesis control.</text>
</comment>
<feature type="binding site" evidence="9">
    <location>
        <begin position="165"/>
        <end position="172"/>
    </location>
    <ligand>
        <name>GTP</name>
        <dbReference type="ChEBI" id="CHEBI:37565"/>
    </ligand>
</feature>
<comment type="subunit">
    <text evidence="9">Monomer.</text>
</comment>
<dbReference type="InterPro" id="IPR006073">
    <property type="entry name" value="GTP-bd"/>
</dbReference>
<dbReference type="NCBIfam" id="TIGR03595">
    <property type="entry name" value="Obg_CgtA_exten"/>
    <property type="match status" value="1"/>
</dbReference>
<accession>A0ABY7QT12</accession>
<feature type="domain" description="OCT" evidence="11">
    <location>
        <begin position="344"/>
        <end position="421"/>
    </location>
</feature>
<dbReference type="InterPro" id="IPR015349">
    <property type="entry name" value="OCT_dom"/>
</dbReference>
<dbReference type="PANTHER" id="PTHR11702">
    <property type="entry name" value="DEVELOPMENTALLY REGULATED GTP-BINDING PROTEIN-RELATED"/>
    <property type="match status" value="1"/>
</dbReference>
<protein>
    <recommendedName>
        <fullName evidence="9">GTPase Obg</fullName>
        <ecNumber evidence="9">3.6.5.-</ecNumber>
    </recommendedName>
    <alternativeName>
        <fullName evidence="9">GTP-binding protein Obg</fullName>
    </alternativeName>
</protein>
<dbReference type="Gene3D" id="3.30.300.350">
    <property type="entry name" value="GTP-binding protein OBG, C-terminal domain"/>
    <property type="match status" value="1"/>
</dbReference>
<dbReference type="InterPro" id="IPR045086">
    <property type="entry name" value="OBG_GTPase"/>
</dbReference>
<dbReference type="Pfam" id="PF09269">
    <property type="entry name" value="DUF1967"/>
    <property type="match status" value="1"/>
</dbReference>